<comment type="caution">
    <text evidence="2">The sequence shown here is derived from an EMBL/GenBank/DDBJ whole genome shotgun (WGS) entry which is preliminary data.</text>
</comment>
<proteinExistence type="predicted"/>
<dbReference type="Proteomes" id="UP000326912">
    <property type="component" value="Unassembled WGS sequence"/>
</dbReference>
<dbReference type="InterPro" id="IPR006311">
    <property type="entry name" value="TAT_signal"/>
</dbReference>
<gene>
    <name evidence="2" type="ORF">KDW_47780</name>
</gene>
<accession>A0A5J4KZH4</accession>
<evidence type="ECO:0000259" key="1">
    <source>
        <dbReference type="Pfam" id="PF17882"/>
    </source>
</evidence>
<feature type="domain" description="OAA-family lectin sugar binding" evidence="1">
    <location>
        <begin position="48"/>
        <end position="121"/>
    </location>
</feature>
<organism evidence="2 3">
    <name type="scientific">Dictyobacter vulcani</name>
    <dbReference type="NCBI Taxonomy" id="2607529"/>
    <lineage>
        <taxon>Bacteria</taxon>
        <taxon>Bacillati</taxon>
        <taxon>Chloroflexota</taxon>
        <taxon>Ktedonobacteria</taxon>
        <taxon>Ktedonobacterales</taxon>
        <taxon>Dictyobacteraceae</taxon>
        <taxon>Dictyobacter</taxon>
    </lineage>
</organism>
<evidence type="ECO:0000313" key="3">
    <source>
        <dbReference type="Proteomes" id="UP000326912"/>
    </source>
</evidence>
<dbReference type="RefSeq" id="WP_151758330.1">
    <property type="nucleotide sequence ID" value="NZ_BKZW01000002.1"/>
</dbReference>
<dbReference type="InterPro" id="IPR040964">
    <property type="entry name" value="SBD"/>
</dbReference>
<protein>
    <recommendedName>
        <fullName evidence="1">OAA-family lectin sugar binding domain-containing protein</fullName>
    </recommendedName>
</protein>
<dbReference type="AlphaFoldDB" id="A0A5J4KZH4"/>
<name>A0A5J4KZH4_9CHLR</name>
<evidence type="ECO:0000313" key="2">
    <source>
        <dbReference type="EMBL" id="GER90616.1"/>
    </source>
</evidence>
<keyword evidence="3" id="KW-1185">Reference proteome</keyword>
<sequence length="122" mass="13072">MQTENVSPDRRNFMKSAGSATLATLLVTGGAALAKDAKGSEPTASTYTYATQNSWGPITQWHTAADLSFSVDAGTGSLPASLSWRDQQGNSFSISFASDMSSFFGYFQRINEGPIAYRGTRK</sequence>
<dbReference type="Pfam" id="PF17882">
    <property type="entry name" value="SBD"/>
    <property type="match status" value="1"/>
</dbReference>
<dbReference type="PROSITE" id="PS51318">
    <property type="entry name" value="TAT"/>
    <property type="match status" value="1"/>
</dbReference>
<dbReference type="EMBL" id="BKZW01000002">
    <property type="protein sequence ID" value="GER90616.1"/>
    <property type="molecule type" value="Genomic_DNA"/>
</dbReference>
<reference evidence="2 3" key="1">
    <citation type="submission" date="2019-10" db="EMBL/GenBank/DDBJ databases">
        <title>Dictyobacter vulcani sp. nov., within the class Ktedonobacteria, isolated from soil of volcanic Mt. Zao.</title>
        <authorList>
            <person name="Zheng Y."/>
            <person name="Wang C.M."/>
            <person name="Sakai Y."/>
            <person name="Abe K."/>
            <person name="Yokota A."/>
            <person name="Yabe S."/>
        </authorList>
    </citation>
    <scope>NUCLEOTIDE SEQUENCE [LARGE SCALE GENOMIC DNA]</scope>
    <source>
        <strain evidence="2 3">W12</strain>
    </source>
</reference>